<keyword evidence="2" id="KW-1185">Reference proteome</keyword>
<dbReference type="EMBL" id="JNCA01000001">
    <property type="protein sequence ID" value="KDN56882.1"/>
    <property type="molecule type" value="Genomic_DNA"/>
</dbReference>
<evidence type="ECO:0008006" key="3">
    <source>
        <dbReference type="Google" id="ProtNLM"/>
    </source>
</evidence>
<dbReference type="InterPro" id="IPR024524">
    <property type="entry name" value="DUF3800"/>
</dbReference>
<sequence length="305" mass="36504">MYKLVLFYEFDDIKRLKMAYTYFCFSDECGDYQPNMAKNQLSSHPFYIRTTLIINSNEWKFLNQRFRELRKKHKMPLGEIKWANLWSLRNYQKKGQEIPEKTGFKHLENIDYHHIINFIEESLSVINELKEKKIIVTYTKNTNTQSYSEKNILYFHLQEHMQRIEMELSKHENNLGVLFFDPVSTTKNELFREVYNNLYENGDFINKYSFIKDSLNIENSHHSVGIQLADFISGSFSALLKSCPEKDYSRGAKMFYDSVHPNLRRNEHSEIHGWGIREVPSCQTTRNWIKKHLKDYQPKLKTPIQ</sequence>
<evidence type="ECO:0000313" key="1">
    <source>
        <dbReference type="EMBL" id="KDN56882.1"/>
    </source>
</evidence>
<organism evidence="1 2">
    <name type="scientific">Flavobacterium seoulense</name>
    <dbReference type="NCBI Taxonomy" id="1492738"/>
    <lineage>
        <taxon>Bacteria</taxon>
        <taxon>Pseudomonadati</taxon>
        <taxon>Bacteroidota</taxon>
        <taxon>Flavobacteriia</taxon>
        <taxon>Flavobacteriales</taxon>
        <taxon>Flavobacteriaceae</taxon>
        <taxon>Flavobacterium</taxon>
    </lineage>
</organism>
<dbReference type="eggNOG" id="ENOG5032UK9">
    <property type="taxonomic scope" value="Bacteria"/>
</dbReference>
<evidence type="ECO:0000313" key="2">
    <source>
        <dbReference type="Proteomes" id="UP000027064"/>
    </source>
</evidence>
<comment type="caution">
    <text evidence="1">The sequence shown here is derived from an EMBL/GenBank/DDBJ whole genome shotgun (WGS) entry which is preliminary data.</text>
</comment>
<accession>A0A066WS73</accession>
<dbReference type="Pfam" id="PF12686">
    <property type="entry name" value="DUF3800"/>
    <property type="match status" value="1"/>
</dbReference>
<dbReference type="Proteomes" id="UP000027064">
    <property type="component" value="Unassembled WGS sequence"/>
</dbReference>
<reference evidence="1 2" key="1">
    <citation type="submission" date="2014-05" db="EMBL/GenBank/DDBJ databases">
        <title>Genome Sequence of Flavobacterium sp. EM1321.</title>
        <authorList>
            <person name="Shin S.-K."/>
            <person name="Yi H."/>
        </authorList>
    </citation>
    <scope>NUCLEOTIDE SEQUENCE [LARGE SCALE GENOMIC DNA]</scope>
    <source>
        <strain evidence="1 2">EM1321</strain>
    </source>
</reference>
<protein>
    <recommendedName>
        <fullName evidence="3">DUF3800 domain-containing protein</fullName>
    </recommendedName>
</protein>
<name>A0A066WS73_9FLAO</name>
<dbReference type="AlphaFoldDB" id="A0A066WS73"/>
<gene>
    <name evidence="1" type="ORF">FEM21_03850</name>
</gene>
<proteinExistence type="predicted"/>
<dbReference type="PATRIC" id="fig|1492738.3.peg.380"/>